<protein>
    <submittedName>
        <fullName evidence="4">Sugar transferase</fullName>
    </submittedName>
</protein>
<comment type="similarity">
    <text evidence="1">Belongs to the bacterial sugar transferase family.</text>
</comment>
<dbReference type="Proteomes" id="UP000006583">
    <property type="component" value="Chromosome"/>
</dbReference>
<dbReference type="AlphaFoldDB" id="F8C3L8"/>
<dbReference type="PANTHER" id="PTHR30576:SF0">
    <property type="entry name" value="UNDECAPRENYL-PHOSPHATE N-ACETYLGALACTOSAMINYL 1-PHOSPHATE TRANSFERASE-RELATED"/>
    <property type="match status" value="1"/>
</dbReference>
<keyword evidence="2" id="KW-1133">Transmembrane helix</keyword>
<dbReference type="PANTHER" id="PTHR30576">
    <property type="entry name" value="COLANIC BIOSYNTHESIS UDP-GLUCOSE LIPID CARRIER TRANSFERASE"/>
    <property type="match status" value="1"/>
</dbReference>
<dbReference type="EMBL" id="CP002829">
    <property type="protein sequence ID" value="AEH22467.1"/>
    <property type="molecule type" value="Genomic_DNA"/>
</dbReference>
<feature type="domain" description="Bacterial sugar transferase" evidence="3">
    <location>
        <begin position="8"/>
        <end position="187"/>
    </location>
</feature>
<dbReference type="KEGG" id="top:TOPB45_0361"/>
<sequence>MKRYFIFKRLFDIFLASIGLILSLPLWLIIAIAIKLEDGGPIFYSQERVGKDGKIFRILKFRSMIPDAEKQASVAWTFENDPRITKVGRFLRRTALDELPSLLSILKGDMSFVGPRALAVEEQKFLEKKIPGFEKRLAVCPGLTGLSQVYNPEDDPYKKLKYDLEYIEKMSFWLDIKLILLSFYNTFTLRWDKRIGKKRQE</sequence>
<keyword evidence="5" id="KW-1185">Reference proteome</keyword>
<reference evidence="4 5" key="1">
    <citation type="journal article" date="2013" name="Genome Announc.">
        <title>Complete genome sequence of the hyperthermophilic sulfate-reducing bacterium Thermodesulfobacterium geofontis OPF15T.</title>
        <authorList>
            <person name="Elkins J.G."/>
            <person name="Hamilton-Brehm S.D."/>
            <person name="Lucas S."/>
            <person name="Han J."/>
            <person name="Lapidus A."/>
            <person name="Cheng J.F."/>
            <person name="Goodwin L.A."/>
            <person name="Pitluck S."/>
            <person name="Peters L."/>
            <person name="Mikhailova N."/>
            <person name="Davenport K.W."/>
            <person name="Detter J.C."/>
            <person name="Han C.S."/>
            <person name="Tapia R."/>
            <person name="Land M.L."/>
            <person name="Hauser L."/>
            <person name="Kyrpides N.C."/>
            <person name="Ivanova N.N."/>
            <person name="Pagani I."/>
            <person name="Bruce D."/>
            <person name="Woyke T."/>
            <person name="Cottingham R.W."/>
        </authorList>
    </citation>
    <scope>NUCLEOTIDE SEQUENCE [LARGE SCALE GENOMIC DNA]</scope>
    <source>
        <strain evidence="4 5">OPF15</strain>
    </source>
</reference>
<keyword evidence="2" id="KW-0472">Membrane</keyword>
<dbReference type="HOGENOM" id="CLU_024920_1_2_0"/>
<dbReference type="GO" id="GO:0016780">
    <property type="term" value="F:phosphotransferase activity, for other substituted phosphate groups"/>
    <property type="evidence" value="ECO:0007669"/>
    <property type="project" value="TreeGrafter"/>
</dbReference>
<evidence type="ECO:0000256" key="1">
    <source>
        <dbReference type="ARBA" id="ARBA00006464"/>
    </source>
</evidence>
<keyword evidence="4" id="KW-0808">Transferase</keyword>
<evidence type="ECO:0000259" key="3">
    <source>
        <dbReference type="Pfam" id="PF02397"/>
    </source>
</evidence>
<gene>
    <name evidence="4" type="ordered locus">TOPB45_0361</name>
</gene>
<dbReference type="PATRIC" id="fig|795359.3.peg.364"/>
<feature type="transmembrane region" description="Helical" evidence="2">
    <location>
        <begin position="12"/>
        <end position="34"/>
    </location>
</feature>
<name>F8C3L8_THEGP</name>
<dbReference type="RefSeq" id="WP_013909167.1">
    <property type="nucleotide sequence ID" value="NC_015682.1"/>
</dbReference>
<dbReference type="InterPro" id="IPR003362">
    <property type="entry name" value="Bact_transf"/>
</dbReference>
<proteinExistence type="inferred from homology"/>
<evidence type="ECO:0000313" key="4">
    <source>
        <dbReference type="EMBL" id="AEH22467.1"/>
    </source>
</evidence>
<dbReference type="eggNOG" id="COG2148">
    <property type="taxonomic scope" value="Bacteria"/>
</dbReference>
<keyword evidence="2" id="KW-0812">Transmembrane</keyword>
<evidence type="ECO:0000256" key="2">
    <source>
        <dbReference type="SAM" id="Phobius"/>
    </source>
</evidence>
<dbReference type="Pfam" id="PF02397">
    <property type="entry name" value="Bac_transf"/>
    <property type="match status" value="1"/>
</dbReference>
<evidence type="ECO:0000313" key="5">
    <source>
        <dbReference type="Proteomes" id="UP000006583"/>
    </source>
</evidence>
<accession>F8C3L8</accession>
<organism evidence="4 5">
    <name type="scientific">Thermodesulfobacterium geofontis (strain OPF15)</name>
    <dbReference type="NCBI Taxonomy" id="795359"/>
    <lineage>
        <taxon>Bacteria</taxon>
        <taxon>Pseudomonadati</taxon>
        <taxon>Thermodesulfobacteriota</taxon>
        <taxon>Thermodesulfobacteria</taxon>
        <taxon>Thermodesulfobacteriales</taxon>
        <taxon>Thermodesulfobacteriaceae</taxon>
        <taxon>Thermodesulfobacterium</taxon>
    </lineage>
</organism>
<dbReference type="STRING" id="795359.TOPB45_0361"/>